<feature type="region of interest" description="Disordered" evidence="5">
    <location>
        <begin position="155"/>
        <end position="185"/>
    </location>
</feature>
<dbReference type="SUPFAM" id="SSF53756">
    <property type="entry name" value="UDP-Glycosyltransferase/glycogen phosphorylase"/>
    <property type="match status" value="1"/>
</dbReference>
<evidence type="ECO:0000256" key="3">
    <source>
        <dbReference type="RuleBase" id="RU003718"/>
    </source>
</evidence>
<evidence type="ECO:0000256" key="4">
    <source>
        <dbReference type="RuleBase" id="RU362057"/>
    </source>
</evidence>
<accession>A0AB40CPA6</accession>
<dbReference type="GeneID" id="120278684"/>
<dbReference type="Gene3D" id="3.40.50.2000">
    <property type="entry name" value="Glycogen Phosphorylase B"/>
    <property type="match status" value="2"/>
</dbReference>
<keyword evidence="2 3" id="KW-0808">Transferase</keyword>
<dbReference type="Pfam" id="PF00201">
    <property type="entry name" value="UDPGT"/>
    <property type="match status" value="1"/>
</dbReference>
<dbReference type="InterPro" id="IPR035595">
    <property type="entry name" value="UDP_glycos_trans_CS"/>
</dbReference>
<dbReference type="Proteomes" id="UP001515500">
    <property type="component" value="Chromosome 16"/>
</dbReference>
<dbReference type="PANTHER" id="PTHR48047:SF131">
    <property type="entry name" value="GLYCOSYLTRANSFERASE"/>
    <property type="match status" value="1"/>
</dbReference>
<evidence type="ECO:0000256" key="1">
    <source>
        <dbReference type="ARBA" id="ARBA00009995"/>
    </source>
</evidence>
<evidence type="ECO:0000313" key="6">
    <source>
        <dbReference type="Proteomes" id="UP001515500"/>
    </source>
</evidence>
<sequence>MEAEILIIPFPHPGHIFPATELANHLAGRNLRITLLLPSTSSSVSLHPLIRIHEFSVPSLIRFRPGLLEEIIIPLLTKLSSSSRPLCAIVDEMMGWIFDTCQELKIPTVSFFTSSACSAALEHATSRFPKDEVNPSRLLTIPGLPDDMVLTASDMTHLGPPPRFQRNTGPGGPDGPSRNHGPRKRGLVASSSTVAFLMNTCDELERVFLDYLAAEAGKPVWCVGPLLPVRFWETTGSGLVRDGEVRAKLESSVSEKDVIEWLDGKPRGSVIYVSFGSLVAPTEEELIELAAGLEDSNQPFIWAVQAGTEIVKNGFFSRDEFAHRTKGKGLVINGWAPQLLILSHVATGGYVCHCGWNSTLEALGCGVPVLTWPVRGDQILNAKLMTNRLKVGLPIKAEADAVVTRADVANGIKKLMADDEVKKRTASIRSIFSQGFPKSSSASLDVFVNFLTTSTKY</sequence>
<dbReference type="PANTHER" id="PTHR48047">
    <property type="entry name" value="GLYCOSYLTRANSFERASE"/>
    <property type="match status" value="1"/>
</dbReference>
<keyword evidence="3" id="KW-0328">Glycosyltransferase</keyword>
<dbReference type="AlphaFoldDB" id="A0AB40CPA6"/>
<organism evidence="6 7">
    <name type="scientific">Dioscorea cayennensis subsp. rotundata</name>
    <name type="common">White Guinea yam</name>
    <name type="synonym">Dioscorea rotundata</name>
    <dbReference type="NCBI Taxonomy" id="55577"/>
    <lineage>
        <taxon>Eukaryota</taxon>
        <taxon>Viridiplantae</taxon>
        <taxon>Streptophyta</taxon>
        <taxon>Embryophyta</taxon>
        <taxon>Tracheophyta</taxon>
        <taxon>Spermatophyta</taxon>
        <taxon>Magnoliopsida</taxon>
        <taxon>Liliopsida</taxon>
        <taxon>Dioscoreales</taxon>
        <taxon>Dioscoreaceae</taxon>
        <taxon>Dioscorea</taxon>
    </lineage>
</organism>
<name>A0AB40CPA6_DIOCR</name>
<evidence type="ECO:0000313" key="7">
    <source>
        <dbReference type="RefSeq" id="XP_039141347.1"/>
    </source>
</evidence>
<dbReference type="PROSITE" id="PS00375">
    <property type="entry name" value="UDPGT"/>
    <property type="match status" value="1"/>
</dbReference>
<dbReference type="EC" id="2.4.1.-" evidence="4"/>
<comment type="similarity">
    <text evidence="1 3">Belongs to the UDP-glycosyltransferase family.</text>
</comment>
<proteinExistence type="inferred from homology"/>
<dbReference type="RefSeq" id="XP_039141347.1">
    <property type="nucleotide sequence ID" value="XM_039285413.1"/>
</dbReference>
<dbReference type="FunFam" id="3.40.50.2000:FF:000060">
    <property type="entry name" value="Glycosyltransferase"/>
    <property type="match status" value="1"/>
</dbReference>
<dbReference type="CDD" id="cd03784">
    <property type="entry name" value="GT1_Gtf-like"/>
    <property type="match status" value="1"/>
</dbReference>
<dbReference type="InterPro" id="IPR002213">
    <property type="entry name" value="UDP_glucos_trans"/>
</dbReference>
<protein>
    <recommendedName>
        <fullName evidence="4">Glycosyltransferase</fullName>
        <ecNumber evidence="4">2.4.1.-</ecNumber>
    </recommendedName>
</protein>
<dbReference type="GO" id="GO:0035251">
    <property type="term" value="F:UDP-glucosyltransferase activity"/>
    <property type="evidence" value="ECO:0007669"/>
    <property type="project" value="TreeGrafter"/>
</dbReference>
<evidence type="ECO:0000256" key="2">
    <source>
        <dbReference type="ARBA" id="ARBA00022679"/>
    </source>
</evidence>
<keyword evidence="6" id="KW-1185">Reference proteome</keyword>
<evidence type="ECO:0000256" key="5">
    <source>
        <dbReference type="SAM" id="MobiDB-lite"/>
    </source>
</evidence>
<reference evidence="7" key="1">
    <citation type="submission" date="2025-08" db="UniProtKB">
        <authorList>
            <consortium name="RefSeq"/>
        </authorList>
    </citation>
    <scope>IDENTIFICATION</scope>
</reference>
<gene>
    <name evidence="7" type="primary">LOC120278684</name>
</gene>